<gene>
    <name evidence="1" type="ORF">GYMLUDRAFT_64056</name>
</gene>
<dbReference type="HOGENOM" id="CLU_019570_0_0_1"/>
<dbReference type="EMBL" id="KN834837">
    <property type="protein sequence ID" value="KIK52799.1"/>
    <property type="molecule type" value="Genomic_DNA"/>
</dbReference>
<dbReference type="AlphaFoldDB" id="A0A0D0BT67"/>
<keyword evidence="2" id="KW-1185">Reference proteome</keyword>
<accession>A0A0D0BT67</accession>
<reference evidence="1 2" key="1">
    <citation type="submission" date="2014-04" db="EMBL/GenBank/DDBJ databases">
        <title>Evolutionary Origins and Diversification of the Mycorrhizal Mutualists.</title>
        <authorList>
            <consortium name="DOE Joint Genome Institute"/>
            <consortium name="Mycorrhizal Genomics Consortium"/>
            <person name="Kohler A."/>
            <person name="Kuo A."/>
            <person name="Nagy L.G."/>
            <person name="Floudas D."/>
            <person name="Copeland A."/>
            <person name="Barry K.W."/>
            <person name="Cichocki N."/>
            <person name="Veneault-Fourrey C."/>
            <person name="LaButti K."/>
            <person name="Lindquist E.A."/>
            <person name="Lipzen A."/>
            <person name="Lundell T."/>
            <person name="Morin E."/>
            <person name="Murat C."/>
            <person name="Riley R."/>
            <person name="Ohm R."/>
            <person name="Sun H."/>
            <person name="Tunlid A."/>
            <person name="Henrissat B."/>
            <person name="Grigoriev I.V."/>
            <person name="Hibbett D.S."/>
            <person name="Martin F."/>
        </authorList>
    </citation>
    <scope>NUCLEOTIDE SEQUENCE [LARGE SCALE GENOMIC DNA]</scope>
    <source>
        <strain evidence="1 2">FD-317 M1</strain>
    </source>
</reference>
<proteinExistence type="predicted"/>
<protein>
    <submittedName>
        <fullName evidence="1">Uncharacterized protein</fullName>
    </submittedName>
</protein>
<evidence type="ECO:0000313" key="1">
    <source>
        <dbReference type="EMBL" id="KIK52799.1"/>
    </source>
</evidence>
<sequence>MDSSIESSILQHEQQDTSLNTLQAGTWVRINAGYYAGTIGVVGVNNRCFSDAKKQYLTVLTVPRFPCTSSEQEAMEIDETFRPSPNLITSMDAMELGLLVQEGYCLNSECLDVTCSHEKEFLVGDGLYAMPTPTSWNIRAGDMVLLADPLGLPYQSWDFPEYLVGVQGFVLSVEDFGCEVVFHGEECHFVPNSLLVKCCAHSDYVNTPHDADGTVIAVEGFTVVVRIDGSLTPDCFDANTLLKLARPINFTFSEDLPSMKRASRCSWIGRRVLVANSSANRGYTTIVTDVWPSSQYPCGLGVCISYESGLIMSISEISIQFLHHADPKGLSVDHNFVSDYIPCYSWKDITLMYRVKAQQLRKGQESEAREEDLQAHKEWVEAISDFGAPMLLNFGQTDEETSASSSTPQYWIQNPVWHAALGSLSFYIQIHHGKWKSEKDQLIYLAINNGIEVCIRPERKKNAYEVIPPSDICHIPEGGFWTKQVPRHATNTRGLYLIAGGLDSEHIGHLVRRISDVPGSSGSSMEQDGLYLVQRVQVSQIAASTRYEEQLAEDEPFQVHYSHLLQVYTSEEWAKRGNRLVYDIRQKYGGQTLLQDKLQGTELLRANRAKKQNLESGEQLQE</sequence>
<dbReference type="Proteomes" id="UP000053593">
    <property type="component" value="Unassembled WGS sequence"/>
</dbReference>
<evidence type="ECO:0000313" key="2">
    <source>
        <dbReference type="Proteomes" id="UP000053593"/>
    </source>
</evidence>
<organism evidence="1 2">
    <name type="scientific">Collybiopsis luxurians FD-317 M1</name>
    <dbReference type="NCBI Taxonomy" id="944289"/>
    <lineage>
        <taxon>Eukaryota</taxon>
        <taxon>Fungi</taxon>
        <taxon>Dikarya</taxon>
        <taxon>Basidiomycota</taxon>
        <taxon>Agaricomycotina</taxon>
        <taxon>Agaricomycetes</taxon>
        <taxon>Agaricomycetidae</taxon>
        <taxon>Agaricales</taxon>
        <taxon>Marasmiineae</taxon>
        <taxon>Omphalotaceae</taxon>
        <taxon>Collybiopsis</taxon>
        <taxon>Collybiopsis luxurians</taxon>
    </lineage>
</organism>
<name>A0A0D0BT67_9AGAR</name>